<comment type="caution">
    <text evidence="1">The sequence shown here is derived from an EMBL/GenBank/DDBJ whole genome shotgun (WGS) entry which is preliminary data.</text>
</comment>
<gene>
    <name evidence="1" type="ORF">QAD02_004807</name>
</gene>
<accession>A0ACC2NVE9</accession>
<dbReference type="Proteomes" id="UP001239111">
    <property type="component" value="Chromosome 3"/>
</dbReference>
<protein>
    <submittedName>
        <fullName evidence="1">Uncharacterized protein</fullName>
    </submittedName>
</protein>
<evidence type="ECO:0000313" key="2">
    <source>
        <dbReference type="Proteomes" id="UP001239111"/>
    </source>
</evidence>
<proteinExistence type="predicted"/>
<evidence type="ECO:0000313" key="1">
    <source>
        <dbReference type="EMBL" id="KAJ8673545.1"/>
    </source>
</evidence>
<sequence length="174" mass="18677">MSQQPSRGGPSSYQGPTPWTPSGQQNAPSPFRPVSAPSPSPQQQLQHHQQSRGPPIQQKNLPHYRDPMSPIPTGIPLSPGTPSAFGVPQQQGGSIQCPMPRWLSPSPANNSMPRPYIPVPTNQPSRAGGNRSGSDKDEIDSGPSTAEIIASQSQDYVDEELAKYQATIHQLQGE</sequence>
<keyword evidence="2" id="KW-1185">Reference proteome</keyword>
<dbReference type="EMBL" id="CM056743">
    <property type="protein sequence ID" value="KAJ8673545.1"/>
    <property type="molecule type" value="Genomic_DNA"/>
</dbReference>
<organism evidence="1 2">
    <name type="scientific">Eretmocerus hayati</name>
    <dbReference type="NCBI Taxonomy" id="131215"/>
    <lineage>
        <taxon>Eukaryota</taxon>
        <taxon>Metazoa</taxon>
        <taxon>Ecdysozoa</taxon>
        <taxon>Arthropoda</taxon>
        <taxon>Hexapoda</taxon>
        <taxon>Insecta</taxon>
        <taxon>Pterygota</taxon>
        <taxon>Neoptera</taxon>
        <taxon>Endopterygota</taxon>
        <taxon>Hymenoptera</taxon>
        <taxon>Apocrita</taxon>
        <taxon>Proctotrupomorpha</taxon>
        <taxon>Chalcidoidea</taxon>
        <taxon>Aphelinidae</taxon>
        <taxon>Aphelininae</taxon>
        <taxon>Eretmocerus</taxon>
    </lineage>
</organism>
<reference evidence="1" key="1">
    <citation type="submission" date="2023-04" db="EMBL/GenBank/DDBJ databases">
        <title>A chromosome-level genome assembly of the parasitoid wasp Eretmocerus hayati.</title>
        <authorList>
            <person name="Zhong Y."/>
            <person name="Liu S."/>
            <person name="Liu Y."/>
        </authorList>
    </citation>
    <scope>NUCLEOTIDE SEQUENCE</scope>
    <source>
        <strain evidence="1">ZJU_SS_LIU_2023</strain>
    </source>
</reference>
<name>A0ACC2NVE9_9HYME</name>